<evidence type="ECO:0000256" key="7">
    <source>
        <dbReference type="ARBA" id="ARBA00022898"/>
    </source>
</evidence>
<gene>
    <name evidence="12" type="primary">bioF</name>
    <name evidence="12" type="ORF">STSP2_02201</name>
</gene>
<evidence type="ECO:0000256" key="2">
    <source>
        <dbReference type="ARBA" id="ARBA00004746"/>
    </source>
</evidence>
<comment type="pathway">
    <text evidence="2">Cofactor biosynthesis; biotin biosynthesis.</text>
</comment>
<dbReference type="InterPro" id="IPR015421">
    <property type="entry name" value="PyrdxlP-dep_Trfase_major"/>
</dbReference>
<dbReference type="NCBIfam" id="TIGR00858">
    <property type="entry name" value="bioF"/>
    <property type="match status" value="1"/>
</dbReference>
<dbReference type="Pfam" id="PF00155">
    <property type="entry name" value="Aminotran_1_2"/>
    <property type="match status" value="1"/>
</dbReference>
<keyword evidence="7 10" id="KW-0663">Pyridoxal phosphate</keyword>
<evidence type="ECO:0000256" key="10">
    <source>
        <dbReference type="PIRSR" id="PIRSR604723-51"/>
    </source>
</evidence>
<accession>A0A1U9NM49</accession>
<dbReference type="InterPro" id="IPR004839">
    <property type="entry name" value="Aminotransferase_I/II_large"/>
</dbReference>
<dbReference type="KEGG" id="alus:STSP2_02201"/>
<dbReference type="PANTHER" id="PTHR13693">
    <property type="entry name" value="CLASS II AMINOTRANSFERASE/8-AMINO-7-OXONONANOATE SYNTHASE"/>
    <property type="match status" value="1"/>
</dbReference>
<dbReference type="AlphaFoldDB" id="A0A1U9NM49"/>
<evidence type="ECO:0000259" key="11">
    <source>
        <dbReference type="Pfam" id="PF00155"/>
    </source>
</evidence>
<sequence length="391" mass="42899">MERFEYLQNQLKDLRLRSRFRQLRPLVNSAAAVAQIAETGQRVVNFSSNNYLSIADHDKIKKEVQQAVSDFGYGSGGSRLICGTSPTHVGIEREFADFLGFEAALLFSSGWAANQAVLKTIPQKGDLVLLDKLDHASIIDGCLAGEADFRTYRKNRLDRLEKLLTESNHQRKFIVTESVFSMDGELAPLEELIRLRDRYNAYLIVDEAHSIGCLGRCGAGLAEQTGVLDKIDILISPLGKAFAASGAIVAGSRPVVDYLVNGARSFIYSTACSPVNCAAILAALEVVRTEPQRRQSLCELASYARSELQKTGFEIGRSETYIIPVILGRDETALKAAAKLLEDGYFVVAIRPPTVPPGSARLRISLQADHTKAQIDGLIESLVAFRTDNHL</sequence>
<keyword evidence="5 12" id="KW-0808">Transferase</keyword>
<feature type="modified residue" description="N6-(pyridoxal phosphate)lysine" evidence="10">
    <location>
        <position position="240"/>
    </location>
</feature>
<dbReference type="EC" id="2.3.1.47" evidence="4 9"/>
<keyword evidence="6" id="KW-0093">Biotin biosynthesis</keyword>
<keyword evidence="13" id="KW-1185">Reference proteome</keyword>
<organism evidence="12 13">
    <name type="scientific">Anaerohalosphaera lusitana</name>
    <dbReference type="NCBI Taxonomy" id="1936003"/>
    <lineage>
        <taxon>Bacteria</taxon>
        <taxon>Pseudomonadati</taxon>
        <taxon>Planctomycetota</taxon>
        <taxon>Phycisphaerae</taxon>
        <taxon>Sedimentisphaerales</taxon>
        <taxon>Anaerohalosphaeraceae</taxon>
        <taxon>Anaerohalosphaera</taxon>
    </lineage>
</organism>
<dbReference type="InterPro" id="IPR050087">
    <property type="entry name" value="AON_synthase_class-II"/>
</dbReference>
<dbReference type="SUPFAM" id="SSF53383">
    <property type="entry name" value="PLP-dependent transferases"/>
    <property type="match status" value="1"/>
</dbReference>
<dbReference type="InterPro" id="IPR015424">
    <property type="entry name" value="PyrdxlP-dep_Trfase"/>
</dbReference>
<evidence type="ECO:0000313" key="12">
    <source>
        <dbReference type="EMBL" id="AQT69022.1"/>
    </source>
</evidence>
<protein>
    <recommendedName>
        <fullName evidence="4 9">8-amino-7-oxononanoate synthase</fullName>
        <ecNumber evidence="4 9">2.3.1.47</ecNumber>
    </recommendedName>
</protein>
<dbReference type="GO" id="GO:0009102">
    <property type="term" value="P:biotin biosynthetic process"/>
    <property type="evidence" value="ECO:0007669"/>
    <property type="project" value="UniProtKB-UniRule"/>
</dbReference>
<dbReference type="UniPathway" id="UPA00078"/>
<dbReference type="InterPro" id="IPR004723">
    <property type="entry name" value="AONS_Archaea/Proteobacteria"/>
</dbReference>
<evidence type="ECO:0000313" key="13">
    <source>
        <dbReference type="Proteomes" id="UP000189674"/>
    </source>
</evidence>
<dbReference type="STRING" id="1936003.STSP2_02201"/>
<dbReference type="Gene3D" id="3.40.640.10">
    <property type="entry name" value="Type I PLP-dependent aspartate aminotransferase-like (Major domain)"/>
    <property type="match status" value="1"/>
</dbReference>
<evidence type="ECO:0000256" key="3">
    <source>
        <dbReference type="ARBA" id="ARBA00011738"/>
    </source>
</evidence>
<dbReference type="GO" id="GO:0030170">
    <property type="term" value="F:pyridoxal phosphate binding"/>
    <property type="evidence" value="ECO:0007669"/>
    <property type="project" value="InterPro"/>
</dbReference>
<evidence type="ECO:0000256" key="8">
    <source>
        <dbReference type="ARBA" id="ARBA00047715"/>
    </source>
</evidence>
<dbReference type="CDD" id="cd06454">
    <property type="entry name" value="KBL_like"/>
    <property type="match status" value="1"/>
</dbReference>
<evidence type="ECO:0000256" key="5">
    <source>
        <dbReference type="ARBA" id="ARBA00022679"/>
    </source>
</evidence>
<name>A0A1U9NM49_9BACT</name>
<dbReference type="Gene3D" id="3.90.1150.10">
    <property type="entry name" value="Aspartate Aminotransferase, domain 1"/>
    <property type="match status" value="1"/>
</dbReference>
<evidence type="ECO:0000256" key="1">
    <source>
        <dbReference type="ARBA" id="ARBA00001933"/>
    </source>
</evidence>
<dbReference type="GO" id="GO:0008710">
    <property type="term" value="F:8-amino-7-oxononanoate synthase activity"/>
    <property type="evidence" value="ECO:0007669"/>
    <property type="project" value="UniProtKB-UniRule"/>
</dbReference>
<dbReference type="PANTHER" id="PTHR13693:SF100">
    <property type="entry name" value="8-AMINO-7-OXONONANOATE SYNTHASE"/>
    <property type="match status" value="1"/>
</dbReference>
<dbReference type="OrthoDB" id="9807157at2"/>
<keyword evidence="12" id="KW-0012">Acyltransferase</keyword>
<evidence type="ECO:0000256" key="6">
    <source>
        <dbReference type="ARBA" id="ARBA00022756"/>
    </source>
</evidence>
<evidence type="ECO:0000256" key="4">
    <source>
        <dbReference type="ARBA" id="ARBA00013187"/>
    </source>
</evidence>
<dbReference type="Proteomes" id="UP000189674">
    <property type="component" value="Chromosome"/>
</dbReference>
<feature type="domain" description="Aminotransferase class I/classII large" evidence="11">
    <location>
        <begin position="43"/>
        <end position="382"/>
    </location>
</feature>
<dbReference type="RefSeq" id="WP_146662500.1">
    <property type="nucleotide sequence ID" value="NZ_CP019791.1"/>
</dbReference>
<reference evidence="13" key="1">
    <citation type="submission" date="2017-02" db="EMBL/GenBank/DDBJ databases">
        <title>Comparative genomics and description of representatives of a novel lineage of planctomycetes thriving in anoxic sediments.</title>
        <authorList>
            <person name="Spring S."/>
            <person name="Bunk B."/>
            <person name="Sproer C."/>
        </authorList>
    </citation>
    <scope>NUCLEOTIDE SEQUENCE [LARGE SCALE GENOMIC DNA]</scope>
    <source>
        <strain evidence="13">ST-NAGAB-D1</strain>
    </source>
</reference>
<comment type="catalytic activity">
    <reaction evidence="8">
        <text>6-carboxyhexanoyl-[ACP] + L-alanine + H(+) = (8S)-8-amino-7-oxononanoate + holo-[ACP] + CO2</text>
        <dbReference type="Rhea" id="RHEA:42288"/>
        <dbReference type="Rhea" id="RHEA-COMP:9685"/>
        <dbReference type="Rhea" id="RHEA-COMP:9955"/>
        <dbReference type="ChEBI" id="CHEBI:15378"/>
        <dbReference type="ChEBI" id="CHEBI:16526"/>
        <dbReference type="ChEBI" id="CHEBI:57972"/>
        <dbReference type="ChEBI" id="CHEBI:64479"/>
        <dbReference type="ChEBI" id="CHEBI:78846"/>
        <dbReference type="ChEBI" id="CHEBI:149468"/>
        <dbReference type="EC" id="2.3.1.47"/>
    </reaction>
</comment>
<dbReference type="InterPro" id="IPR015422">
    <property type="entry name" value="PyrdxlP-dep_Trfase_small"/>
</dbReference>
<proteinExistence type="predicted"/>
<comment type="cofactor">
    <cofactor evidence="1 10">
        <name>pyridoxal 5'-phosphate</name>
        <dbReference type="ChEBI" id="CHEBI:597326"/>
    </cofactor>
</comment>
<dbReference type="EMBL" id="CP019791">
    <property type="protein sequence ID" value="AQT69022.1"/>
    <property type="molecule type" value="Genomic_DNA"/>
</dbReference>
<comment type="subunit">
    <text evidence="3">Homodimer.</text>
</comment>
<evidence type="ECO:0000256" key="9">
    <source>
        <dbReference type="NCBIfam" id="TIGR00858"/>
    </source>
</evidence>